<gene>
    <name evidence="1" type="ORF">M437DRAFT_68537</name>
</gene>
<dbReference type="Proteomes" id="UP000030672">
    <property type="component" value="Unassembled WGS sequence"/>
</dbReference>
<accession>A0A074WBP4</accession>
<sequence length="1120" mass="128345">MLQQLPTEIISSIFQELAIETSWLQRFHSKVPEDEEFRQSCSSLVSLCETSRRLRSIAEPLLYQTYIKPNTIEVPLQLKNIHGYLKTLLQRPDLARHVRNVCIKAWFQPGTLEHLLTDHVPEFWREMDLDRFPREPFLDDGTFVAFLSTEPSHDSQATPQLLGLYREHLERLDIKDQERGLWYRALEVGQEDAEITLLLSLTTNLDHLKLIMPNWEYFERPNSLPHFTHIIGTNLFLRNLTSICVQPNHTGEGFYELDDYDLERYQGFPLSFLLPFLALPSLRKADITHAFELDILEELTPTESFSSCLKKLELSYCAVHPHVLQDVMSRWTGLESFVCDMPESDWPIHELSKAMYLHRASLRTIKLDFFSWALYDVQTDGRLEYGATDDSYAKSFGFLTKYTALRDLTVSGYMLLKFSPDPRIDELLPSGLEELHLKGCIASLLPSFESLLCLVENRSVMPNLSKIRIDDWDPRYKRYDANESCLERQTHEIESKARMRRLCDGFNAAGVAFSFAYCWFIEDRAQYRLVGFYKRQSRCWCEELIGPEKEVAIGQVLKPLLPDLSHYSRSCTLYSFSSYSILLQNHSSYPTLDLLLPYCSTMRLRSHSKFAFDKLPPELRVHIHSFLKDDRATLFNAIRVNKEWFHRLTGLLWREPGFGALLCPAKRGRRRQFYADKIRTLSLENSLAGFQNGSPVHWKDILSTCEMPYLEHLQIDSHDVVPDEFLCPLLRPSLLSVKLPLELSASALETLGLCTRLKQLVAEEGVGILDLESFMNVIMKLPCLNSIELGGDIFTSAKIHRQEHIHTDKVVTRLLKHGRLTHLKLGKHLSESDAREISNLLDNTLPGNKDLTSLSIGGHYAALNLLLVNTAISLRTLEITVPGGYKDCDRNLCEDILRFTNLTELTLCMWPEQVLHPNDLTALTKMNHLQVFKITSYWSEDLPGSSWTSHDFDAWISHFSELRELELLCETSASSGTSAVAAIGRSCPNLERCTLGWAQDLSTWTTLVSDASVLFPKLKRLGVHIIDDEFEELHGFASPEDNLDDEWMQEGLTQLKTILKLAPRLKTVALVDVGQWGINALQTGLESLQKPHCEDCRVWNLDKEVIAKLKAETDMDGETS</sequence>
<organism evidence="1 2">
    <name type="scientific">Aureobasidium melanogenum (strain CBS 110374)</name>
    <name type="common">Aureobasidium pullulans var. melanogenum</name>
    <dbReference type="NCBI Taxonomy" id="1043003"/>
    <lineage>
        <taxon>Eukaryota</taxon>
        <taxon>Fungi</taxon>
        <taxon>Dikarya</taxon>
        <taxon>Ascomycota</taxon>
        <taxon>Pezizomycotina</taxon>
        <taxon>Dothideomycetes</taxon>
        <taxon>Dothideomycetidae</taxon>
        <taxon>Dothideales</taxon>
        <taxon>Saccotheciaceae</taxon>
        <taxon>Aureobasidium</taxon>
    </lineage>
</organism>
<name>A0A074WBP4_AURM1</name>
<dbReference type="Gene3D" id="3.80.10.10">
    <property type="entry name" value="Ribonuclease Inhibitor"/>
    <property type="match status" value="1"/>
</dbReference>
<keyword evidence="2" id="KW-1185">Reference proteome</keyword>
<dbReference type="STRING" id="1043003.A0A074WBP4"/>
<proteinExistence type="predicted"/>
<dbReference type="HOGENOM" id="CLU_280451_0_0_1"/>
<evidence type="ECO:0000313" key="2">
    <source>
        <dbReference type="Proteomes" id="UP000030672"/>
    </source>
</evidence>
<dbReference type="InterPro" id="IPR032675">
    <property type="entry name" value="LRR_dom_sf"/>
</dbReference>
<dbReference type="RefSeq" id="XP_040876939.1">
    <property type="nucleotide sequence ID" value="XM_041025125.1"/>
</dbReference>
<dbReference type="EMBL" id="KL584845">
    <property type="protein sequence ID" value="KEQ59916.1"/>
    <property type="molecule type" value="Genomic_DNA"/>
</dbReference>
<reference evidence="1 2" key="1">
    <citation type="journal article" date="2014" name="BMC Genomics">
        <title>Genome sequencing of four Aureobasidium pullulans varieties: biotechnological potential, stress tolerance, and description of new species.</title>
        <authorList>
            <person name="Gostin Ar C."/>
            <person name="Ohm R.A."/>
            <person name="Kogej T."/>
            <person name="Sonjak S."/>
            <person name="Turk M."/>
            <person name="Zajc J."/>
            <person name="Zalar P."/>
            <person name="Grube M."/>
            <person name="Sun H."/>
            <person name="Han J."/>
            <person name="Sharma A."/>
            <person name="Chiniquy J."/>
            <person name="Ngan C.Y."/>
            <person name="Lipzen A."/>
            <person name="Barry K."/>
            <person name="Grigoriev I.V."/>
            <person name="Gunde-Cimerman N."/>
        </authorList>
    </citation>
    <scope>NUCLEOTIDE SEQUENCE [LARGE SCALE GENOMIC DNA]</scope>
    <source>
        <strain evidence="1 2">CBS 110374</strain>
    </source>
</reference>
<protein>
    <submittedName>
        <fullName evidence="1">Uncharacterized protein</fullName>
    </submittedName>
</protein>
<dbReference type="PANTHER" id="PTHR38926:SF5">
    <property type="entry name" value="F-BOX AND LEUCINE-RICH REPEAT PROTEIN 6"/>
    <property type="match status" value="1"/>
</dbReference>
<dbReference type="GeneID" id="63918498"/>
<evidence type="ECO:0000313" key="1">
    <source>
        <dbReference type="EMBL" id="KEQ59916.1"/>
    </source>
</evidence>
<dbReference type="AlphaFoldDB" id="A0A074WBP4"/>
<dbReference type="PANTHER" id="PTHR38926">
    <property type="entry name" value="F-BOX DOMAIN CONTAINING PROTEIN, EXPRESSED"/>
    <property type="match status" value="1"/>
</dbReference>